<organism evidence="6 7">
    <name type="scientific">Candidatus Dechloromonas phosphorivorans</name>
    <dbReference type="NCBI Taxonomy" id="2899244"/>
    <lineage>
        <taxon>Bacteria</taxon>
        <taxon>Pseudomonadati</taxon>
        <taxon>Pseudomonadota</taxon>
        <taxon>Betaproteobacteria</taxon>
        <taxon>Rhodocyclales</taxon>
        <taxon>Azonexaceae</taxon>
        <taxon>Dechloromonas</taxon>
    </lineage>
</organism>
<name>A0A935KES1_9RHOO</name>
<feature type="binding site" evidence="4">
    <location>
        <position position="60"/>
    </location>
    <ligand>
        <name>molybdate</name>
        <dbReference type="ChEBI" id="CHEBI:36264"/>
    </ligand>
</feature>
<proteinExistence type="inferred from homology"/>
<dbReference type="PIRSF" id="PIRSF004846">
    <property type="entry name" value="ModA"/>
    <property type="match status" value="1"/>
</dbReference>
<reference evidence="6 7" key="1">
    <citation type="submission" date="2020-10" db="EMBL/GenBank/DDBJ databases">
        <title>Connecting structure to function with the recovery of over 1000 high-quality activated sludge metagenome-assembled genomes encoding full-length rRNA genes using long-read sequencing.</title>
        <authorList>
            <person name="Singleton C.M."/>
            <person name="Petriglieri F."/>
            <person name="Kristensen J.M."/>
            <person name="Kirkegaard R.H."/>
            <person name="Michaelsen T.Y."/>
            <person name="Andersen M.H."/>
            <person name="Karst S.M."/>
            <person name="Dueholm M.S."/>
            <person name="Nielsen P.H."/>
            <person name="Albertsen M."/>
        </authorList>
    </citation>
    <scope>NUCLEOTIDE SEQUENCE [LARGE SCALE GENOMIC DNA]</scope>
    <source>
        <strain evidence="6">EsbW_18-Q3-R4-48_BATAC.463</strain>
    </source>
</reference>
<gene>
    <name evidence="6" type="ORF">IPJ38_22125</name>
</gene>
<evidence type="ECO:0000256" key="2">
    <source>
        <dbReference type="ARBA" id="ARBA00022723"/>
    </source>
</evidence>
<evidence type="ECO:0000313" key="7">
    <source>
        <dbReference type="Proteomes" id="UP000739411"/>
    </source>
</evidence>
<evidence type="ECO:0000256" key="4">
    <source>
        <dbReference type="PIRSR" id="PIRSR004846-1"/>
    </source>
</evidence>
<keyword evidence="4" id="KW-0500">Molybdenum</keyword>
<feature type="chain" id="PRO_5037121083" evidence="5">
    <location>
        <begin position="22"/>
        <end position="256"/>
    </location>
</feature>
<dbReference type="PANTHER" id="PTHR30632:SF0">
    <property type="entry name" value="SULFATE-BINDING PROTEIN"/>
    <property type="match status" value="1"/>
</dbReference>
<dbReference type="InterPro" id="IPR005950">
    <property type="entry name" value="ModA"/>
</dbReference>
<evidence type="ECO:0000256" key="5">
    <source>
        <dbReference type="SAM" id="SignalP"/>
    </source>
</evidence>
<evidence type="ECO:0000256" key="1">
    <source>
        <dbReference type="ARBA" id="ARBA00009175"/>
    </source>
</evidence>
<dbReference type="InterPro" id="IPR050682">
    <property type="entry name" value="ModA/WtpA"/>
</dbReference>
<dbReference type="SUPFAM" id="SSF53850">
    <property type="entry name" value="Periplasmic binding protein-like II"/>
    <property type="match status" value="1"/>
</dbReference>
<comment type="caution">
    <text evidence="6">The sequence shown here is derived from an EMBL/GenBank/DDBJ whole genome shotgun (WGS) entry which is preliminary data.</text>
</comment>
<keyword evidence="2 4" id="KW-0479">Metal-binding</keyword>
<dbReference type="EMBL" id="JADJMS010000051">
    <property type="protein sequence ID" value="MBK7417386.1"/>
    <property type="molecule type" value="Genomic_DNA"/>
</dbReference>
<dbReference type="Pfam" id="PF13531">
    <property type="entry name" value="SBP_bac_11"/>
    <property type="match status" value="1"/>
</dbReference>
<dbReference type="GO" id="GO:0046872">
    <property type="term" value="F:metal ion binding"/>
    <property type="evidence" value="ECO:0007669"/>
    <property type="project" value="UniProtKB-KW"/>
</dbReference>
<accession>A0A935KES1</accession>
<sequence>MSVKFLLSSLLLLLSCLPVKAQEQNLLIYCGITMVRPITELSRLFEQRENIRITISQGGSEDLYQSAKKSRQGDLYLPGEPTYRAKHLPEGLLGDYKVVGYNQMALFVQKGNPKHLKGDANELLRKDVTVIIGNAESGSVGQETKTMLDNVGIYPKVVAKAASLMPDSRAINLALKRGEADATLNWRATAFFPDNATHVEALSLDPKIAKPQALLLNQLSFSKNPVLGRKFIDFVASEEGQSVFRKHGFLDNKAVR</sequence>
<dbReference type="GO" id="GO:0030973">
    <property type="term" value="F:molybdate ion binding"/>
    <property type="evidence" value="ECO:0007669"/>
    <property type="project" value="TreeGrafter"/>
</dbReference>
<dbReference type="GO" id="GO:0015689">
    <property type="term" value="P:molybdate ion transport"/>
    <property type="evidence" value="ECO:0007669"/>
    <property type="project" value="InterPro"/>
</dbReference>
<keyword evidence="3 5" id="KW-0732">Signal</keyword>
<evidence type="ECO:0000313" key="6">
    <source>
        <dbReference type="EMBL" id="MBK7417386.1"/>
    </source>
</evidence>
<dbReference type="AlphaFoldDB" id="A0A935KES1"/>
<comment type="similarity">
    <text evidence="1">Belongs to the bacterial solute-binding protein ModA family.</text>
</comment>
<evidence type="ECO:0000256" key="3">
    <source>
        <dbReference type="ARBA" id="ARBA00022729"/>
    </source>
</evidence>
<dbReference type="Proteomes" id="UP000739411">
    <property type="component" value="Unassembled WGS sequence"/>
</dbReference>
<dbReference type="Gene3D" id="3.40.190.10">
    <property type="entry name" value="Periplasmic binding protein-like II"/>
    <property type="match status" value="2"/>
</dbReference>
<dbReference type="PROSITE" id="PS51257">
    <property type="entry name" value="PROKAR_LIPOPROTEIN"/>
    <property type="match status" value="1"/>
</dbReference>
<dbReference type="PANTHER" id="PTHR30632">
    <property type="entry name" value="MOLYBDATE-BINDING PERIPLASMIC PROTEIN"/>
    <property type="match status" value="1"/>
</dbReference>
<protein>
    <submittedName>
        <fullName evidence="6">Substrate-binding domain-containing protein</fullName>
    </submittedName>
</protein>
<feature type="signal peptide" evidence="5">
    <location>
        <begin position="1"/>
        <end position="21"/>
    </location>
</feature>